<organism evidence="11 12">
    <name type="scientific">Sulfitobacter delicatus</name>
    <dbReference type="NCBI Taxonomy" id="218672"/>
    <lineage>
        <taxon>Bacteria</taxon>
        <taxon>Pseudomonadati</taxon>
        <taxon>Pseudomonadota</taxon>
        <taxon>Alphaproteobacteria</taxon>
        <taxon>Rhodobacterales</taxon>
        <taxon>Roseobacteraceae</taxon>
        <taxon>Sulfitobacter</taxon>
    </lineage>
</organism>
<accession>A0A1G7T793</accession>
<keyword evidence="12" id="KW-1185">Reference proteome</keyword>
<comment type="subunit">
    <text evidence="9">The complex comprises the extracytoplasmic solute receptor protein and the two transmembrane proteins.</text>
</comment>
<feature type="domain" description="Tripartite ATP-independent periplasmic transporters DctQ component" evidence="10">
    <location>
        <begin position="29"/>
        <end position="161"/>
    </location>
</feature>
<keyword evidence="5 9" id="KW-0812">Transmembrane</keyword>
<comment type="subcellular location">
    <subcellularLocation>
        <location evidence="1 9">Cell inner membrane</location>
        <topology evidence="1 9">Multi-pass membrane protein</topology>
    </subcellularLocation>
</comment>
<evidence type="ECO:0000256" key="2">
    <source>
        <dbReference type="ARBA" id="ARBA00022448"/>
    </source>
</evidence>
<dbReference type="PANTHER" id="PTHR35011">
    <property type="entry name" value="2,3-DIKETO-L-GULONATE TRAP TRANSPORTER SMALL PERMEASE PROTEIN YIAM"/>
    <property type="match status" value="1"/>
</dbReference>
<dbReference type="GO" id="GO:0022857">
    <property type="term" value="F:transmembrane transporter activity"/>
    <property type="evidence" value="ECO:0007669"/>
    <property type="project" value="UniProtKB-UniRule"/>
</dbReference>
<keyword evidence="6 9" id="KW-1133">Transmembrane helix</keyword>
<name>A0A1G7T793_9RHOB</name>
<comment type="function">
    <text evidence="9">Part of the tripartite ATP-independent periplasmic (TRAP) transport system.</text>
</comment>
<evidence type="ECO:0000313" key="12">
    <source>
        <dbReference type="Proteomes" id="UP000199399"/>
    </source>
</evidence>
<reference evidence="12" key="1">
    <citation type="submission" date="2016-10" db="EMBL/GenBank/DDBJ databases">
        <authorList>
            <person name="Varghese N."/>
            <person name="Submissions S."/>
        </authorList>
    </citation>
    <scope>NUCLEOTIDE SEQUENCE [LARGE SCALE GENOMIC DNA]</scope>
    <source>
        <strain evidence="12">DSM 16477</strain>
    </source>
</reference>
<dbReference type="InterPro" id="IPR007387">
    <property type="entry name" value="TRAP_DctQ"/>
</dbReference>
<gene>
    <name evidence="11" type="ORF">SAMN04489759_106113</name>
</gene>
<feature type="transmembrane region" description="Helical" evidence="9">
    <location>
        <begin position="53"/>
        <end position="71"/>
    </location>
</feature>
<dbReference type="InterPro" id="IPR055348">
    <property type="entry name" value="DctQ"/>
</dbReference>
<comment type="similarity">
    <text evidence="8 9">Belongs to the TRAP transporter small permease family.</text>
</comment>
<evidence type="ECO:0000313" key="11">
    <source>
        <dbReference type="EMBL" id="SDG31145.1"/>
    </source>
</evidence>
<evidence type="ECO:0000256" key="9">
    <source>
        <dbReference type="RuleBase" id="RU369079"/>
    </source>
</evidence>
<dbReference type="GO" id="GO:0005886">
    <property type="term" value="C:plasma membrane"/>
    <property type="evidence" value="ECO:0007669"/>
    <property type="project" value="UniProtKB-SubCell"/>
</dbReference>
<feature type="transmembrane region" description="Helical" evidence="9">
    <location>
        <begin position="92"/>
        <end position="113"/>
    </location>
</feature>
<evidence type="ECO:0000256" key="3">
    <source>
        <dbReference type="ARBA" id="ARBA00022475"/>
    </source>
</evidence>
<feature type="transmembrane region" description="Helical" evidence="9">
    <location>
        <begin position="12"/>
        <end position="41"/>
    </location>
</feature>
<dbReference type="Proteomes" id="UP000199399">
    <property type="component" value="Unassembled WGS sequence"/>
</dbReference>
<evidence type="ECO:0000259" key="10">
    <source>
        <dbReference type="Pfam" id="PF04290"/>
    </source>
</evidence>
<feature type="transmembrane region" description="Helical" evidence="9">
    <location>
        <begin position="133"/>
        <end position="159"/>
    </location>
</feature>
<evidence type="ECO:0000256" key="5">
    <source>
        <dbReference type="ARBA" id="ARBA00022692"/>
    </source>
</evidence>
<evidence type="ECO:0000256" key="4">
    <source>
        <dbReference type="ARBA" id="ARBA00022519"/>
    </source>
</evidence>
<evidence type="ECO:0000256" key="6">
    <source>
        <dbReference type="ARBA" id="ARBA00022989"/>
    </source>
</evidence>
<keyword evidence="7 9" id="KW-0472">Membrane</keyword>
<evidence type="ECO:0000256" key="8">
    <source>
        <dbReference type="ARBA" id="ARBA00038436"/>
    </source>
</evidence>
<dbReference type="AlphaFoldDB" id="A0A1G7T793"/>
<protein>
    <recommendedName>
        <fullName evidence="9">TRAP transporter small permease protein</fullName>
    </recommendedName>
</protein>
<dbReference type="STRING" id="218672.SAMN04489759_106113"/>
<dbReference type="PANTHER" id="PTHR35011:SF4">
    <property type="entry name" value="SLL1102 PROTEIN"/>
    <property type="match status" value="1"/>
</dbReference>
<keyword evidence="3" id="KW-1003">Cell membrane</keyword>
<proteinExistence type="inferred from homology"/>
<keyword evidence="4 9" id="KW-0997">Cell inner membrane</keyword>
<dbReference type="RefSeq" id="WP_093742602.1">
    <property type="nucleotide sequence ID" value="NZ_FNBP01000006.1"/>
</dbReference>
<sequence length="192" mass="21308">MRLLAAIARAICAVNIVIGNIFAWLSLGIVLVCFTVVVQRYVFAISFVWMQDLYIWLNGAMFTAVAGFALLRDDHVRVDIFYRPATMARRALVDLIGVLVFLLPFCWIVYAYSMPFVQRAWGYSEASANVGGMPGLFILKAFIIGFAFLLAIQGIAWIIRSILVLSGNAELVPKSIQYSRDQIAADHPQGAV</sequence>
<evidence type="ECO:0000256" key="7">
    <source>
        <dbReference type="ARBA" id="ARBA00023136"/>
    </source>
</evidence>
<evidence type="ECO:0000256" key="1">
    <source>
        <dbReference type="ARBA" id="ARBA00004429"/>
    </source>
</evidence>
<keyword evidence="2 9" id="KW-0813">Transport</keyword>
<dbReference type="Pfam" id="PF04290">
    <property type="entry name" value="DctQ"/>
    <property type="match status" value="1"/>
</dbReference>
<dbReference type="EMBL" id="FNBP01000006">
    <property type="protein sequence ID" value="SDG31145.1"/>
    <property type="molecule type" value="Genomic_DNA"/>
</dbReference>
<dbReference type="OrthoDB" id="9794346at2"/>